<feature type="disulfide bond" evidence="9">
    <location>
        <begin position="34"/>
        <end position="67"/>
    </location>
</feature>
<evidence type="ECO:0000256" key="9">
    <source>
        <dbReference type="PROSITE-ProRule" id="PRU01356"/>
    </source>
</evidence>
<dbReference type="Proteomes" id="UP001221413">
    <property type="component" value="Unassembled WGS sequence"/>
</dbReference>
<evidence type="ECO:0000313" key="13">
    <source>
        <dbReference type="Proteomes" id="UP001221413"/>
    </source>
</evidence>
<dbReference type="GO" id="GO:0005576">
    <property type="term" value="C:extracellular region"/>
    <property type="evidence" value="ECO:0007669"/>
    <property type="project" value="UniProtKB-SubCell"/>
</dbReference>
<dbReference type="SMART" id="SM00747">
    <property type="entry name" value="CFEM"/>
    <property type="match status" value="1"/>
</dbReference>
<dbReference type="PROSITE" id="PS52012">
    <property type="entry name" value="CFEM"/>
    <property type="match status" value="1"/>
</dbReference>
<name>A0AAD6J133_DREDA</name>
<keyword evidence="7 9" id="KW-1015">Disulfide bond</keyword>
<evidence type="ECO:0000256" key="8">
    <source>
        <dbReference type="ARBA" id="ARBA00023288"/>
    </source>
</evidence>
<keyword evidence="9" id="KW-0408">Iron</keyword>
<comment type="caution">
    <text evidence="12">The sequence shown here is derived from an EMBL/GenBank/DDBJ whole genome shotgun (WGS) entry which is preliminary data.</text>
</comment>
<feature type="compositionally biased region" description="Polar residues" evidence="10">
    <location>
        <begin position="201"/>
        <end position="220"/>
    </location>
</feature>
<keyword evidence="13" id="KW-1185">Reference proteome</keyword>
<feature type="disulfide bond" evidence="9">
    <location>
        <begin position="25"/>
        <end position="32"/>
    </location>
</feature>
<feature type="compositionally biased region" description="Low complexity" evidence="10">
    <location>
        <begin position="181"/>
        <end position="200"/>
    </location>
</feature>
<organism evidence="12 13">
    <name type="scientific">Drechslerella dactyloides</name>
    <name type="common">Nematode-trapping fungus</name>
    <name type="synonym">Arthrobotrys dactyloides</name>
    <dbReference type="NCBI Taxonomy" id="74499"/>
    <lineage>
        <taxon>Eukaryota</taxon>
        <taxon>Fungi</taxon>
        <taxon>Dikarya</taxon>
        <taxon>Ascomycota</taxon>
        <taxon>Pezizomycotina</taxon>
        <taxon>Orbiliomycetes</taxon>
        <taxon>Orbiliales</taxon>
        <taxon>Orbiliaceae</taxon>
        <taxon>Drechslerella</taxon>
    </lineage>
</organism>
<keyword evidence="9" id="KW-0479">Metal-binding</keyword>
<dbReference type="Pfam" id="PF05730">
    <property type="entry name" value="CFEM"/>
    <property type="match status" value="1"/>
</dbReference>
<keyword evidence="5" id="KW-0325">Glycoprotein</keyword>
<feature type="domain" description="CFEM" evidence="11">
    <location>
        <begin position="1"/>
        <end position="100"/>
    </location>
</feature>
<evidence type="ECO:0000256" key="7">
    <source>
        <dbReference type="ARBA" id="ARBA00023157"/>
    </source>
</evidence>
<evidence type="ECO:0000313" key="12">
    <source>
        <dbReference type="EMBL" id="KAJ6260112.1"/>
    </source>
</evidence>
<dbReference type="AlphaFoldDB" id="A0AAD6J133"/>
<accession>A0AAD6J133</accession>
<dbReference type="GO" id="GO:0046872">
    <property type="term" value="F:metal ion binding"/>
    <property type="evidence" value="ECO:0007669"/>
    <property type="project" value="UniProtKB-UniRule"/>
</dbReference>
<evidence type="ECO:0000256" key="5">
    <source>
        <dbReference type="ARBA" id="ARBA00022622"/>
    </source>
</evidence>
<feature type="region of interest" description="Disordered" evidence="10">
    <location>
        <begin position="108"/>
        <end position="145"/>
    </location>
</feature>
<sequence>MRADPPGLPECAKPCFKPAVEATGCPQSDNACICDSQIYWQRMLSCTFMGCRFEDNAALLDFGLTFCNRKRTSTNSAQRLDGAGKPSDTSTALPSTSVAIVQPESFPSPVESVYTPPPEPLYTSPASSSSILPPTTTFAPAPAPAPSPTTFEVVYPVFSSSASELSSPSEDSPKLVATDGTSSTTLVESSTSTASPSTSTFARETTSSVEVTKVHTSSTAAVAPPPEDPTTPAVSQETPTKAVPSGQFTVEQPSSKTESSNSDILVIQTANPSTGAAKGQVTDAPARTSAPPAATADEPSSASAGALHLFNQSSFASFLLCLLALFFVF</sequence>
<feature type="compositionally biased region" description="Low complexity" evidence="10">
    <location>
        <begin position="282"/>
        <end position="296"/>
    </location>
</feature>
<keyword evidence="6" id="KW-0732">Signal</keyword>
<evidence type="ECO:0000256" key="4">
    <source>
        <dbReference type="ARBA" id="ARBA00022525"/>
    </source>
</evidence>
<proteinExistence type="inferred from homology"/>
<evidence type="ECO:0000256" key="6">
    <source>
        <dbReference type="ARBA" id="ARBA00022729"/>
    </source>
</evidence>
<evidence type="ECO:0000256" key="1">
    <source>
        <dbReference type="ARBA" id="ARBA00004589"/>
    </source>
</evidence>
<comment type="subcellular location">
    <subcellularLocation>
        <location evidence="1">Membrane</location>
        <topology evidence="1">Lipid-anchor</topology>
        <topology evidence="1">GPI-anchor</topology>
    </subcellularLocation>
    <subcellularLocation>
        <location evidence="2">Secreted</location>
    </subcellularLocation>
</comment>
<dbReference type="InterPro" id="IPR008427">
    <property type="entry name" value="Extracellular_membr_CFEM_dom"/>
</dbReference>
<keyword evidence="5" id="KW-0472">Membrane</keyword>
<feature type="disulfide bond" evidence="9">
    <location>
        <begin position="15"/>
        <end position="46"/>
    </location>
</feature>
<evidence type="ECO:0000259" key="11">
    <source>
        <dbReference type="PROSITE" id="PS52012"/>
    </source>
</evidence>
<protein>
    <recommendedName>
        <fullName evidence="11">CFEM domain-containing protein</fullName>
    </recommendedName>
</protein>
<evidence type="ECO:0000256" key="2">
    <source>
        <dbReference type="ARBA" id="ARBA00004613"/>
    </source>
</evidence>
<keyword evidence="4" id="KW-0964">Secreted</keyword>
<feature type="compositionally biased region" description="Polar residues" evidence="10">
    <location>
        <begin position="246"/>
        <end position="274"/>
    </location>
</feature>
<feature type="disulfide bond" evidence="9">
    <location>
        <begin position="11"/>
        <end position="51"/>
    </location>
</feature>
<dbReference type="EMBL" id="JAQGDS010000005">
    <property type="protein sequence ID" value="KAJ6260112.1"/>
    <property type="molecule type" value="Genomic_DNA"/>
</dbReference>
<gene>
    <name evidence="12" type="ORF">Dda_4333</name>
</gene>
<feature type="binding site" description="axial binding residue" evidence="9">
    <location>
        <position position="29"/>
    </location>
    <ligand>
        <name>heme</name>
        <dbReference type="ChEBI" id="CHEBI:30413"/>
    </ligand>
    <ligandPart>
        <name>Fe</name>
        <dbReference type="ChEBI" id="CHEBI:18248"/>
    </ligandPart>
</feature>
<reference evidence="12" key="1">
    <citation type="submission" date="2023-01" db="EMBL/GenBank/DDBJ databases">
        <title>The chitinases involved in constricting ring structure development in the nematode-trapping fungus Drechslerella dactyloides.</title>
        <authorList>
            <person name="Wang R."/>
            <person name="Zhang L."/>
            <person name="Tang P."/>
            <person name="Li S."/>
            <person name="Liang L."/>
        </authorList>
    </citation>
    <scope>NUCLEOTIDE SEQUENCE</scope>
    <source>
        <strain evidence="12">YMF1.00031</strain>
    </source>
</reference>
<keyword evidence="8" id="KW-0449">Lipoprotein</keyword>
<comment type="similarity">
    <text evidence="3">Belongs to the RBT5 family.</text>
</comment>
<keyword evidence="9" id="KW-0349">Heme</keyword>
<keyword evidence="5" id="KW-0336">GPI-anchor</keyword>
<dbReference type="GO" id="GO:0098552">
    <property type="term" value="C:side of membrane"/>
    <property type="evidence" value="ECO:0007669"/>
    <property type="project" value="UniProtKB-KW"/>
</dbReference>
<evidence type="ECO:0000256" key="3">
    <source>
        <dbReference type="ARBA" id="ARBA00010031"/>
    </source>
</evidence>
<evidence type="ECO:0000256" key="10">
    <source>
        <dbReference type="SAM" id="MobiDB-lite"/>
    </source>
</evidence>
<feature type="region of interest" description="Disordered" evidence="10">
    <location>
        <begin position="162"/>
        <end position="300"/>
    </location>
</feature>